<dbReference type="PATRIC" id="fig|69370.6.peg.2162"/>
<accession>A0A0M2HEE0</accession>
<dbReference type="Pfam" id="PF18050">
    <property type="entry name" value="Cyclophil_like2"/>
    <property type="match status" value="1"/>
</dbReference>
<dbReference type="RefSeq" id="WP_157005511.1">
    <property type="nucleotide sequence ID" value="NZ_JYJA01000034.1"/>
</dbReference>
<dbReference type="InterPro" id="IPR041183">
    <property type="entry name" value="Cyclophilin-like"/>
</dbReference>
<reference evidence="2 3" key="1">
    <citation type="submission" date="2015-02" db="EMBL/GenBank/DDBJ databases">
        <title>Draft genome sequences of ten Microbacterium spp. with emphasis on heavy metal contaminated environments.</title>
        <authorList>
            <person name="Corretto E."/>
        </authorList>
    </citation>
    <scope>NUCLEOTIDE SEQUENCE [LARGE SCALE GENOMIC DNA]</scope>
    <source>
        <strain evidence="2 3">DSM 8608</strain>
    </source>
</reference>
<gene>
    <name evidence="2" type="ORF">RS82_02130</name>
</gene>
<dbReference type="Proteomes" id="UP000034098">
    <property type="component" value="Unassembled WGS sequence"/>
</dbReference>
<dbReference type="OrthoDB" id="9806505at2"/>
<organism evidence="2 3">
    <name type="scientific">Microbacterium trichothecenolyticum</name>
    <name type="common">Aureobacterium trichothecenolyticum</name>
    <dbReference type="NCBI Taxonomy" id="69370"/>
    <lineage>
        <taxon>Bacteria</taxon>
        <taxon>Bacillati</taxon>
        <taxon>Actinomycetota</taxon>
        <taxon>Actinomycetes</taxon>
        <taxon>Micrococcales</taxon>
        <taxon>Microbacteriaceae</taxon>
        <taxon>Microbacterium</taxon>
    </lineage>
</organism>
<evidence type="ECO:0000313" key="3">
    <source>
        <dbReference type="Proteomes" id="UP000034098"/>
    </source>
</evidence>
<protein>
    <recommendedName>
        <fullName evidence="1">Cyclophilin-like domain-containing protein</fullName>
    </recommendedName>
</protein>
<dbReference type="SUPFAM" id="SSF50891">
    <property type="entry name" value="Cyclophilin-like"/>
    <property type="match status" value="1"/>
</dbReference>
<dbReference type="AlphaFoldDB" id="A0A0M2HEE0"/>
<evidence type="ECO:0000259" key="1">
    <source>
        <dbReference type="Pfam" id="PF18050"/>
    </source>
</evidence>
<keyword evidence="3" id="KW-1185">Reference proteome</keyword>
<evidence type="ECO:0000313" key="2">
    <source>
        <dbReference type="EMBL" id="KJL42573.1"/>
    </source>
</evidence>
<feature type="domain" description="Cyclophilin-like" evidence="1">
    <location>
        <begin position="12"/>
        <end position="118"/>
    </location>
</feature>
<dbReference type="InterPro" id="IPR029000">
    <property type="entry name" value="Cyclophilin-like_dom_sf"/>
</dbReference>
<dbReference type="Gene3D" id="2.40.100.20">
    <property type="match status" value="1"/>
</dbReference>
<comment type="caution">
    <text evidence="2">The sequence shown here is derived from an EMBL/GenBank/DDBJ whole genome shotgun (WGS) entry which is preliminary data.</text>
</comment>
<name>A0A0M2HEE0_MICTR</name>
<sequence>MTSRHTAIDIELPGMHLTGSVDHTPIASSLLALLPLTLQFTDFGAQEKIGRLPAALRISGAPRSSNAPAATIAYYQPAQSLVLYYEDVGTFPGIMPVGWLDEVTGLREITSDFTATIRRAT</sequence>
<dbReference type="EMBL" id="JYJA01000034">
    <property type="protein sequence ID" value="KJL42573.1"/>
    <property type="molecule type" value="Genomic_DNA"/>
</dbReference>
<proteinExistence type="predicted"/>